<keyword evidence="3" id="KW-1185">Reference proteome</keyword>
<organism evidence="4">
    <name type="scientific">Angiostrongylus costaricensis</name>
    <name type="common">Nematode worm</name>
    <dbReference type="NCBI Taxonomy" id="334426"/>
    <lineage>
        <taxon>Eukaryota</taxon>
        <taxon>Metazoa</taxon>
        <taxon>Ecdysozoa</taxon>
        <taxon>Nematoda</taxon>
        <taxon>Chromadorea</taxon>
        <taxon>Rhabditida</taxon>
        <taxon>Rhabditina</taxon>
        <taxon>Rhabditomorpha</taxon>
        <taxon>Strongyloidea</taxon>
        <taxon>Metastrongylidae</taxon>
        <taxon>Angiostrongylus</taxon>
    </lineage>
</organism>
<evidence type="ECO:0000313" key="4">
    <source>
        <dbReference type="WBParaSite" id="ACOC_0001125401-mRNA-1"/>
    </source>
</evidence>
<keyword evidence="1" id="KW-0472">Membrane</keyword>
<feature type="transmembrane region" description="Helical" evidence="1">
    <location>
        <begin position="21"/>
        <end position="46"/>
    </location>
</feature>
<evidence type="ECO:0000313" key="2">
    <source>
        <dbReference type="EMBL" id="VDM62840.1"/>
    </source>
</evidence>
<dbReference type="EMBL" id="UYYA01004650">
    <property type="protein sequence ID" value="VDM62840.1"/>
    <property type="molecule type" value="Genomic_DNA"/>
</dbReference>
<reference evidence="4" key="1">
    <citation type="submission" date="2017-02" db="UniProtKB">
        <authorList>
            <consortium name="WormBaseParasite"/>
        </authorList>
    </citation>
    <scope>IDENTIFICATION</scope>
</reference>
<dbReference type="WBParaSite" id="ACOC_0001125401-mRNA-1">
    <property type="protein sequence ID" value="ACOC_0001125401-mRNA-1"/>
    <property type="gene ID" value="ACOC_0001125401"/>
</dbReference>
<evidence type="ECO:0000313" key="3">
    <source>
        <dbReference type="Proteomes" id="UP000267027"/>
    </source>
</evidence>
<dbReference type="STRING" id="334426.A0A0R3PY12"/>
<accession>A0A0R3PY12</accession>
<keyword evidence="1" id="KW-0812">Transmembrane</keyword>
<dbReference type="AlphaFoldDB" id="A0A0R3PY12"/>
<name>A0A0R3PY12_ANGCS</name>
<feature type="transmembrane region" description="Helical" evidence="1">
    <location>
        <begin position="66"/>
        <end position="90"/>
    </location>
</feature>
<sequence>MYLFLSTISIRVSPFNFLEKLLDGCTIICCSLLFYYFHLCPFLLFVFVEALSNIGSLLSSILGMEIVMFLGLLVTDWVFLLIFVIGGFYIEWFYGKLMWVV</sequence>
<protein>
    <submittedName>
        <fullName evidence="4">NADH-ubiquinone oxidoreductase chain 3</fullName>
    </submittedName>
</protein>
<reference evidence="2 3" key="2">
    <citation type="submission" date="2018-11" db="EMBL/GenBank/DDBJ databases">
        <authorList>
            <consortium name="Pathogen Informatics"/>
        </authorList>
    </citation>
    <scope>NUCLEOTIDE SEQUENCE [LARGE SCALE GENOMIC DNA]</scope>
    <source>
        <strain evidence="2 3">Costa Rica</strain>
    </source>
</reference>
<keyword evidence="1" id="KW-1133">Transmembrane helix</keyword>
<evidence type="ECO:0000256" key="1">
    <source>
        <dbReference type="SAM" id="Phobius"/>
    </source>
</evidence>
<dbReference type="Proteomes" id="UP000267027">
    <property type="component" value="Unassembled WGS sequence"/>
</dbReference>
<proteinExistence type="predicted"/>
<gene>
    <name evidence="2" type="ORF">ACOC_LOCUS11255</name>
</gene>